<evidence type="ECO:0000313" key="2">
    <source>
        <dbReference type="Proteomes" id="UP001218218"/>
    </source>
</evidence>
<proteinExistence type="predicted"/>
<protein>
    <submittedName>
        <fullName evidence="1">Uncharacterized protein</fullName>
    </submittedName>
</protein>
<dbReference type="AlphaFoldDB" id="A0AAD6ZBK9"/>
<evidence type="ECO:0000313" key="1">
    <source>
        <dbReference type="EMBL" id="KAJ7315207.1"/>
    </source>
</evidence>
<dbReference type="Proteomes" id="UP001218218">
    <property type="component" value="Unassembled WGS sequence"/>
</dbReference>
<comment type="caution">
    <text evidence="1">The sequence shown here is derived from an EMBL/GenBank/DDBJ whole genome shotgun (WGS) entry which is preliminary data.</text>
</comment>
<organism evidence="1 2">
    <name type="scientific">Mycena albidolilacea</name>
    <dbReference type="NCBI Taxonomy" id="1033008"/>
    <lineage>
        <taxon>Eukaryota</taxon>
        <taxon>Fungi</taxon>
        <taxon>Dikarya</taxon>
        <taxon>Basidiomycota</taxon>
        <taxon>Agaricomycotina</taxon>
        <taxon>Agaricomycetes</taxon>
        <taxon>Agaricomycetidae</taxon>
        <taxon>Agaricales</taxon>
        <taxon>Marasmiineae</taxon>
        <taxon>Mycenaceae</taxon>
        <taxon>Mycena</taxon>
    </lineage>
</organism>
<gene>
    <name evidence="1" type="ORF">DFH08DRAFT_715811</name>
</gene>
<dbReference type="EMBL" id="JARIHO010000063">
    <property type="protein sequence ID" value="KAJ7315207.1"/>
    <property type="molecule type" value="Genomic_DNA"/>
</dbReference>
<name>A0AAD6ZBK9_9AGAR</name>
<sequence>EAAMRLASFHISEKHPGVKRLPIHLPGRQVSHKRIGLPSSKLCLEYHIFRFWVFFRSGFQLCIEFGSKCRLEKHEPDKPMHPLQLLEDEHPGRPRMRIRFYQPEHVGVCRIQMVYPRHGDVFYLRALLLHRSARDWIDLRTIDRTPYGTYQEAAGALGLFDNWDEGIVAFEELLDSGAAPAQLRWIFTVLAVEGGPALTIWEAHEDALSADIQDRALRFTASPTPDFVRNEVLIALQSLPQGLGKSLTDIGLPEPVEHEEEVNAERLRWAGDPGDLCAFKHSLTPEQVCKSKLCFVPY</sequence>
<keyword evidence="2" id="KW-1185">Reference proteome</keyword>
<feature type="non-terminal residue" evidence="1">
    <location>
        <position position="1"/>
    </location>
</feature>
<reference evidence="1" key="1">
    <citation type="submission" date="2023-03" db="EMBL/GenBank/DDBJ databases">
        <title>Massive genome expansion in bonnet fungi (Mycena s.s.) driven by repeated elements and novel gene families across ecological guilds.</title>
        <authorList>
            <consortium name="Lawrence Berkeley National Laboratory"/>
            <person name="Harder C.B."/>
            <person name="Miyauchi S."/>
            <person name="Viragh M."/>
            <person name="Kuo A."/>
            <person name="Thoen E."/>
            <person name="Andreopoulos B."/>
            <person name="Lu D."/>
            <person name="Skrede I."/>
            <person name="Drula E."/>
            <person name="Henrissat B."/>
            <person name="Morin E."/>
            <person name="Kohler A."/>
            <person name="Barry K."/>
            <person name="LaButti K."/>
            <person name="Morin E."/>
            <person name="Salamov A."/>
            <person name="Lipzen A."/>
            <person name="Mereny Z."/>
            <person name="Hegedus B."/>
            <person name="Baldrian P."/>
            <person name="Stursova M."/>
            <person name="Weitz H."/>
            <person name="Taylor A."/>
            <person name="Grigoriev I.V."/>
            <person name="Nagy L.G."/>
            <person name="Martin F."/>
            <person name="Kauserud H."/>
        </authorList>
    </citation>
    <scope>NUCLEOTIDE SEQUENCE</scope>
    <source>
        <strain evidence="1">CBHHK002</strain>
    </source>
</reference>
<accession>A0AAD6ZBK9</accession>